<dbReference type="InterPro" id="IPR045314">
    <property type="entry name" value="bZIP_plant_GBF1"/>
</dbReference>
<feature type="region of interest" description="Disordered" evidence="8">
    <location>
        <begin position="1"/>
        <end position="23"/>
    </location>
</feature>
<evidence type="ECO:0000256" key="1">
    <source>
        <dbReference type="ARBA" id="ARBA00004123"/>
    </source>
</evidence>
<evidence type="ECO:0000313" key="10">
    <source>
        <dbReference type="EMBL" id="KAK9121658.1"/>
    </source>
</evidence>
<dbReference type="InterPro" id="IPR012900">
    <property type="entry name" value="MFMR"/>
</dbReference>
<dbReference type="Gene3D" id="1.20.5.170">
    <property type="match status" value="1"/>
</dbReference>
<feature type="compositionally biased region" description="Polar residues" evidence="8">
    <location>
        <begin position="153"/>
        <end position="178"/>
    </location>
</feature>
<dbReference type="GO" id="GO:0005634">
    <property type="term" value="C:nucleus"/>
    <property type="evidence" value="ECO:0007669"/>
    <property type="project" value="UniProtKB-SubCell"/>
</dbReference>
<feature type="domain" description="BZIP" evidence="9">
    <location>
        <begin position="270"/>
        <end position="333"/>
    </location>
</feature>
<gene>
    <name evidence="10" type="ORF">Syun_019275</name>
</gene>
<proteinExistence type="inferred from homology"/>
<keyword evidence="6" id="KW-0539">Nucleus</keyword>
<comment type="caution">
    <text evidence="10">The sequence shown here is derived from an EMBL/GenBank/DDBJ whole genome shotgun (WGS) entry which is preliminary data.</text>
</comment>
<dbReference type="PROSITE" id="PS50217">
    <property type="entry name" value="BZIP"/>
    <property type="match status" value="1"/>
</dbReference>
<keyword evidence="5" id="KW-0804">Transcription</keyword>
<comment type="subcellular location">
    <subcellularLocation>
        <location evidence="1">Nucleus</location>
    </subcellularLocation>
</comment>
<feature type="region of interest" description="Disordered" evidence="8">
    <location>
        <begin position="97"/>
        <end position="297"/>
    </location>
</feature>
<evidence type="ECO:0000256" key="3">
    <source>
        <dbReference type="ARBA" id="ARBA00023015"/>
    </source>
</evidence>
<dbReference type="AlphaFoldDB" id="A0AAP0NWI8"/>
<keyword evidence="4" id="KW-0238">DNA-binding</keyword>
<evidence type="ECO:0000313" key="11">
    <source>
        <dbReference type="Proteomes" id="UP001420932"/>
    </source>
</evidence>
<dbReference type="GO" id="GO:0000976">
    <property type="term" value="F:transcription cis-regulatory region binding"/>
    <property type="evidence" value="ECO:0007669"/>
    <property type="project" value="UniProtKB-ARBA"/>
</dbReference>
<dbReference type="Proteomes" id="UP001420932">
    <property type="component" value="Unassembled WGS sequence"/>
</dbReference>
<keyword evidence="3" id="KW-0805">Transcription regulation</keyword>
<dbReference type="SUPFAM" id="SSF57959">
    <property type="entry name" value="Leucine zipper domain"/>
    <property type="match status" value="1"/>
</dbReference>
<comment type="similarity">
    <text evidence="2">Belongs to the bZIP family.</text>
</comment>
<evidence type="ECO:0000256" key="4">
    <source>
        <dbReference type="ARBA" id="ARBA00023125"/>
    </source>
</evidence>
<keyword evidence="7" id="KW-0175">Coiled coil</keyword>
<accession>A0AAP0NWI8</accession>
<dbReference type="SMART" id="SM00338">
    <property type="entry name" value="BRLZ"/>
    <property type="match status" value="1"/>
</dbReference>
<protein>
    <recommendedName>
        <fullName evidence="9">BZIP domain-containing protein</fullName>
    </recommendedName>
</protein>
<evidence type="ECO:0000256" key="5">
    <source>
        <dbReference type="ARBA" id="ARBA00023163"/>
    </source>
</evidence>
<organism evidence="10 11">
    <name type="scientific">Stephania yunnanensis</name>
    <dbReference type="NCBI Taxonomy" id="152371"/>
    <lineage>
        <taxon>Eukaryota</taxon>
        <taxon>Viridiplantae</taxon>
        <taxon>Streptophyta</taxon>
        <taxon>Embryophyta</taxon>
        <taxon>Tracheophyta</taxon>
        <taxon>Spermatophyta</taxon>
        <taxon>Magnoliopsida</taxon>
        <taxon>Ranunculales</taxon>
        <taxon>Menispermaceae</taxon>
        <taxon>Menispermoideae</taxon>
        <taxon>Cissampelideae</taxon>
        <taxon>Stephania</taxon>
    </lineage>
</organism>
<feature type="compositionally biased region" description="Polar residues" evidence="8">
    <location>
        <begin position="389"/>
        <end position="405"/>
    </location>
</feature>
<name>A0AAP0NWI8_9MAGN</name>
<dbReference type="InterPro" id="IPR044827">
    <property type="entry name" value="GBF-like"/>
</dbReference>
<dbReference type="PROSITE" id="PS00036">
    <property type="entry name" value="BZIP_BASIC"/>
    <property type="match status" value="1"/>
</dbReference>
<evidence type="ECO:0000256" key="8">
    <source>
        <dbReference type="SAM" id="MobiDB-lite"/>
    </source>
</evidence>
<dbReference type="InterPro" id="IPR004827">
    <property type="entry name" value="bZIP"/>
</dbReference>
<keyword evidence="11" id="KW-1185">Reference proteome</keyword>
<evidence type="ECO:0000256" key="2">
    <source>
        <dbReference type="ARBA" id="ARBA00007163"/>
    </source>
</evidence>
<sequence length="412" mass="43280">MGSDETGTAPTKNEKSASTAQQEQANVCVYPDWPAIQAYYGAGVTLPPPYYNSGVASGHPPHPYMWGPQALMPPYGAPYAAIYSHGGIYAHPSLSHGSNGQGVPLPNAVAGPPSAGATAKSPSNKDHVSTKKSKGLDGLAVSLGNGNAGSGTGSQSEENATDASSSGSDGNTTASGGDQLQRKRSRESTTPTGMNGKAEAPNDSVIGREANTTSGVAGKPSGTMSPALELMDTSNGKTKAGAPSVPPSTMAALPQHDVVSSELWIQDERELKRERRKQSNRESARRSRLRKQAETEELSLKVDTLNTEHIALKSEMNRLTEKIETLKHQNAALKEKLKSTELGHPIELASSKIEDQGTATLSTENFLSRVNNSELPKGQFEGDARENSNSKSGTKLHQLLDSSPRTDAVAAG</sequence>
<dbReference type="GO" id="GO:0003700">
    <property type="term" value="F:DNA-binding transcription factor activity"/>
    <property type="evidence" value="ECO:0007669"/>
    <property type="project" value="InterPro"/>
</dbReference>
<dbReference type="PANTHER" id="PTHR45967">
    <property type="entry name" value="G-BOX-BINDING FACTOR 3-RELATED"/>
    <property type="match status" value="1"/>
</dbReference>
<dbReference type="InterPro" id="IPR046347">
    <property type="entry name" value="bZIP_sf"/>
</dbReference>
<reference evidence="10 11" key="1">
    <citation type="submission" date="2024-01" db="EMBL/GenBank/DDBJ databases">
        <title>Genome assemblies of Stephania.</title>
        <authorList>
            <person name="Yang L."/>
        </authorList>
    </citation>
    <scope>NUCLEOTIDE SEQUENCE [LARGE SCALE GENOMIC DNA]</scope>
    <source>
        <strain evidence="10">YNDBR</strain>
        <tissue evidence="10">Leaf</tissue>
    </source>
</reference>
<feature type="region of interest" description="Disordered" evidence="8">
    <location>
        <begin position="364"/>
        <end position="412"/>
    </location>
</feature>
<evidence type="ECO:0000256" key="7">
    <source>
        <dbReference type="SAM" id="Coils"/>
    </source>
</evidence>
<dbReference type="EMBL" id="JBBNAF010000008">
    <property type="protein sequence ID" value="KAK9121658.1"/>
    <property type="molecule type" value="Genomic_DNA"/>
</dbReference>
<evidence type="ECO:0000259" key="9">
    <source>
        <dbReference type="PROSITE" id="PS50217"/>
    </source>
</evidence>
<dbReference type="CDD" id="cd14702">
    <property type="entry name" value="bZIP_plant_GBF1"/>
    <property type="match status" value="1"/>
</dbReference>
<feature type="coiled-coil region" evidence="7">
    <location>
        <begin position="302"/>
        <end position="343"/>
    </location>
</feature>
<dbReference type="Pfam" id="PF07777">
    <property type="entry name" value="MFMR"/>
    <property type="match status" value="1"/>
</dbReference>
<evidence type="ECO:0000256" key="6">
    <source>
        <dbReference type="ARBA" id="ARBA00023242"/>
    </source>
</evidence>
<feature type="compositionally biased region" description="Polar residues" evidence="8">
    <location>
        <begin position="364"/>
        <end position="374"/>
    </location>
</feature>
<dbReference type="PANTHER" id="PTHR45967:SF1">
    <property type="entry name" value="G-BOX-BINDING FACTOR 3"/>
    <property type="match status" value="1"/>
</dbReference>
<feature type="compositionally biased region" description="Basic and acidic residues" evidence="8">
    <location>
        <begin position="266"/>
        <end position="297"/>
    </location>
</feature>
<dbReference type="Pfam" id="PF00170">
    <property type="entry name" value="bZIP_1"/>
    <property type="match status" value="1"/>
</dbReference>